<comment type="caution">
    <text evidence="2">The sequence shown here is derived from an EMBL/GenBank/DDBJ whole genome shotgun (WGS) entry which is preliminary data.</text>
</comment>
<evidence type="ECO:0000313" key="3">
    <source>
        <dbReference type="Proteomes" id="UP000030185"/>
    </source>
</evidence>
<dbReference type="AlphaFoldDB" id="A0A098LL29"/>
<dbReference type="EMBL" id="BBLT01000016">
    <property type="protein sequence ID" value="GAL87716.1"/>
    <property type="molecule type" value="Genomic_DNA"/>
</dbReference>
<dbReference type="OrthoDB" id="9832171at2"/>
<proteinExistence type="predicted"/>
<gene>
    <name evidence="2" type="ORF">MYP_4947</name>
</gene>
<reference evidence="2 3" key="1">
    <citation type="submission" date="2014-09" db="EMBL/GenBank/DDBJ databases">
        <title>Sporocytophaga myxococcoides PG-01 genome sequencing.</title>
        <authorList>
            <person name="Liu L."/>
            <person name="Gao P.J."/>
            <person name="Chen G.J."/>
            <person name="Wang L.S."/>
        </authorList>
    </citation>
    <scope>NUCLEOTIDE SEQUENCE [LARGE SCALE GENOMIC DNA]</scope>
    <source>
        <strain evidence="2 3">PG-01</strain>
    </source>
</reference>
<evidence type="ECO:0000256" key="1">
    <source>
        <dbReference type="SAM" id="Phobius"/>
    </source>
</evidence>
<keyword evidence="3" id="KW-1185">Reference proteome</keyword>
<dbReference type="RefSeq" id="WP_045469727.1">
    <property type="nucleotide sequence ID" value="NZ_BBLT01000016.1"/>
</dbReference>
<organism evidence="2 3">
    <name type="scientific">Sporocytophaga myxococcoides</name>
    <dbReference type="NCBI Taxonomy" id="153721"/>
    <lineage>
        <taxon>Bacteria</taxon>
        <taxon>Pseudomonadati</taxon>
        <taxon>Bacteroidota</taxon>
        <taxon>Cytophagia</taxon>
        <taxon>Cytophagales</taxon>
        <taxon>Cytophagaceae</taxon>
        <taxon>Sporocytophaga</taxon>
    </lineage>
</organism>
<dbReference type="Pfam" id="PF11026">
    <property type="entry name" value="DUF2721"/>
    <property type="match status" value="1"/>
</dbReference>
<dbReference type="eggNOG" id="ENOG5033239">
    <property type="taxonomic scope" value="Bacteria"/>
</dbReference>
<accession>A0A098LL29</accession>
<keyword evidence="1" id="KW-1133">Transmembrane helix</keyword>
<feature type="transmembrane region" description="Helical" evidence="1">
    <location>
        <begin position="12"/>
        <end position="31"/>
    </location>
</feature>
<evidence type="ECO:0008006" key="4">
    <source>
        <dbReference type="Google" id="ProtNLM"/>
    </source>
</evidence>
<feature type="transmembrane region" description="Helical" evidence="1">
    <location>
        <begin position="90"/>
        <end position="111"/>
    </location>
</feature>
<evidence type="ECO:0000313" key="2">
    <source>
        <dbReference type="EMBL" id="GAL87716.1"/>
    </source>
</evidence>
<sequence length="163" mass="18533">MDKARFQETVAILSAMIIPVVLIMATLSLILSTSTRSGKVIDRVRELLKMINPDYNNQSGKKDLDEEMHHTLDVLRMMAIRSKFLQQSLWFQYLALCDFFATSIFLAIIKLTPLNFYAVPLVLGLIGIVLLFGASIMLVFESRYAVRALNKELKIAFKKFDAL</sequence>
<feature type="transmembrane region" description="Helical" evidence="1">
    <location>
        <begin position="117"/>
        <end position="140"/>
    </location>
</feature>
<keyword evidence="1" id="KW-0812">Transmembrane</keyword>
<dbReference type="Proteomes" id="UP000030185">
    <property type="component" value="Unassembled WGS sequence"/>
</dbReference>
<keyword evidence="1" id="KW-0472">Membrane</keyword>
<protein>
    <recommendedName>
        <fullName evidence="4">DUF2721 domain-containing protein</fullName>
    </recommendedName>
</protein>
<dbReference type="InterPro" id="IPR021279">
    <property type="entry name" value="DUF2721"/>
</dbReference>
<name>A0A098LL29_9BACT</name>